<sequence>MANSSNDKNGFDLENDIKKRLEILKNYALDEIRKCDELTRKKEKEISDLSKFSEKVEQFPKKLRHRNEWIPICDIAFIRGDFTDTNRFQVMLGEEYFVEKSAAETVQFIKRKIKRAKEDEDGFRKQKELAESRLEFAQNLFNQESELVEIQDEYSEEKMRKKPLETEVVESSDHENLMEMLDKLEEKETEDDELSNIAVQPRSEKYTQMAGAAATVFQRDGKPPGVSQEEYDKFQERLEELMISSDEDVEDYDEGVETEDVDELDSDDSIIETPSPKKSKKVRFHRELEAGPSNSKESKRADPKPILRNKDQKILIDEEAIKAMNDEEKPKQILPQTDAFKGTFVERNVSVLEPAAAVDSQAPVQKPMSRFKAQRIGLK</sequence>
<name>A0AC34QCB9_9BILA</name>
<evidence type="ECO:0000313" key="2">
    <source>
        <dbReference type="WBParaSite" id="JU765_v2.g15183.t1"/>
    </source>
</evidence>
<dbReference type="WBParaSite" id="JU765_v2.g15183.t1">
    <property type="protein sequence ID" value="JU765_v2.g15183.t1"/>
    <property type="gene ID" value="JU765_v2.g15183"/>
</dbReference>
<evidence type="ECO:0000313" key="1">
    <source>
        <dbReference type="Proteomes" id="UP000887576"/>
    </source>
</evidence>
<dbReference type="Proteomes" id="UP000887576">
    <property type="component" value="Unplaced"/>
</dbReference>
<proteinExistence type="predicted"/>
<organism evidence="1 2">
    <name type="scientific">Panagrolaimus sp. JU765</name>
    <dbReference type="NCBI Taxonomy" id="591449"/>
    <lineage>
        <taxon>Eukaryota</taxon>
        <taxon>Metazoa</taxon>
        <taxon>Ecdysozoa</taxon>
        <taxon>Nematoda</taxon>
        <taxon>Chromadorea</taxon>
        <taxon>Rhabditida</taxon>
        <taxon>Tylenchina</taxon>
        <taxon>Panagrolaimomorpha</taxon>
        <taxon>Panagrolaimoidea</taxon>
        <taxon>Panagrolaimidae</taxon>
        <taxon>Panagrolaimus</taxon>
    </lineage>
</organism>
<accession>A0AC34QCB9</accession>
<protein>
    <submittedName>
        <fullName evidence="2">Uncharacterized protein</fullName>
    </submittedName>
</protein>
<reference evidence="2" key="1">
    <citation type="submission" date="2022-11" db="UniProtKB">
        <authorList>
            <consortium name="WormBaseParasite"/>
        </authorList>
    </citation>
    <scope>IDENTIFICATION</scope>
</reference>